<keyword evidence="1" id="KW-0175">Coiled coil</keyword>
<organism evidence="2 3">
    <name type="scientific">Paenibacillus wynnii</name>
    <dbReference type="NCBI Taxonomy" id="268407"/>
    <lineage>
        <taxon>Bacteria</taxon>
        <taxon>Bacillati</taxon>
        <taxon>Bacillota</taxon>
        <taxon>Bacilli</taxon>
        <taxon>Bacillales</taxon>
        <taxon>Paenibacillaceae</taxon>
        <taxon>Paenibacillus</taxon>
    </lineage>
</organism>
<comment type="caution">
    <text evidence="2">The sequence shown here is derived from an EMBL/GenBank/DDBJ whole genome shotgun (WGS) entry which is preliminary data.</text>
</comment>
<protein>
    <submittedName>
        <fullName evidence="2">Uncharacterized protein</fullName>
    </submittedName>
</protein>
<dbReference type="Proteomes" id="UP000029734">
    <property type="component" value="Unassembled WGS sequence"/>
</dbReference>
<accession>A0A098M8R0</accession>
<reference evidence="2 3" key="2">
    <citation type="submission" date="2014-10" db="EMBL/GenBank/DDBJ databases">
        <title>Comparative genomics of the Paenibacillus odorifer group.</title>
        <authorList>
            <person name="Tsai Y.-C."/>
            <person name="Martin N."/>
            <person name="Korlach J."/>
            <person name="Wiedmann M."/>
        </authorList>
    </citation>
    <scope>NUCLEOTIDE SEQUENCE [LARGE SCALE GENOMIC DNA]</scope>
    <source>
        <strain evidence="2 3">DSM 18334</strain>
    </source>
</reference>
<sequence>MTVDDYKHIRSIKNNNIENEGQLKNIQRQIESNRKMLFELRKEKMLTGVEDKLYQFEKQQYEQELVRIKFTN</sequence>
<dbReference type="OrthoDB" id="9769353at2"/>
<name>A0A098M8R0_9BACL</name>
<evidence type="ECO:0000313" key="3">
    <source>
        <dbReference type="Proteomes" id="UP000029734"/>
    </source>
</evidence>
<dbReference type="RefSeq" id="WP_036658613.1">
    <property type="nucleotide sequence ID" value="NZ_JQCR01000003.1"/>
</dbReference>
<feature type="coiled-coil region" evidence="1">
    <location>
        <begin position="9"/>
        <end position="43"/>
    </location>
</feature>
<evidence type="ECO:0000313" key="2">
    <source>
        <dbReference type="EMBL" id="KGE18438.1"/>
    </source>
</evidence>
<gene>
    <name evidence="2" type="ORF">PWYN_28480</name>
</gene>
<dbReference type="EMBL" id="JQCR01000003">
    <property type="protein sequence ID" value="KGE18438.1"/>
    <property type="molecule type" value="Genomic_DNA"/>
</dbReference>
<evidence type="ECO:0000256" key="1">
    <source>
        <dbReference type="SAM" id="Coils"/>
    </source>
</evidence>
<dbReference type="AlphaFoldDB" id="A0A098M8R0"/>
<keyword evidence="3" id="KW-1185">Reference proteome</keyword>
<reference evidence="2 3" key="1">
    <citation type="submission" date="2014-08" db="EMBL/GenBank/DDBJ databases">
        <authorList>
            <person name="den Bakker H.C."/>
        </authorList>
    </citation>
    <scope>NUCLEOTIDE SEQUENCE [LARGE SCALE GENOMIC DNA]</scope>
    <source>
        <strain evidence="2 3">DSM 18334</strain>
    </source>
</reference>
<proteinExistence type="predicted"/>